<sequence>MTKKKGLFDYKFIKLLIFILYFVLGVFYAYYARKHSGITNEYAHHAVLFDGLVLTVISLCISYFNRKNSNKYNIKIVVLMMVMFFFASKLYMNCLSNLSAFVVSIFTQSRVIVTFVFSAVILRKKFYKSELLGIIIISLFILLISYVKSDENSHEFKLNFALLASFSSALSGLSSCLFDSEVKEKIFNYSLYSLQSNLCYFLVALIYHLIHAKTQDINVFNGFNNKKFYIIASISSSISAIAMLNCFCFSVVERMIMSFISKIVSDLIIDIILKNEIGLVTAVCYIGVIIGSLIFKFYDFTEYFTNKQKKVNQ</sequence>
<evidence type="ECO:0000313" key="3">
    <source>
        <dbReference type="EMBL" id="KCZ80150.1"/>
    </source>
</evidence>
<feature type="transmembrane region" description="Helical" evidence="1">
    <location>
        <begin position="98"/>
        <end position="122"/>
    </location>
</feature>
<keyword evidence="1" id="KW-0812">Transmembrane</keyword>
<dbReference type="GO" id="GO:0016020">
    <property type="term" value="C:membrane"/>
    <property type="evidence" value="ECO:0007669"/>
    <property type="project" value="InterPro"/>
</dbReference>
<evidence type="ECO:0000256" key="1">
    <source>
        <dbReference type="SAM" id="Phobius"/>
    </source>
</evidence>
<evidence type="ECO:0000259" key="2">
    <source>
        <dbReference type="Pfam" id="PF00892"/>
    </source>
</evidence>
<feature type="transmembrane region" description="Helical" evidence="1">
    <location>
        <begin position="12"/>
        <end position="31"/>
    </location>
</feature>
<organism evidence="3 4">
    <name type="scientific">Anncaliia algerae PRA339</name>
    <dbReference type="NCBI Taxonomy" id="1288291"/>
    <lineage>
        <taxon>Eukaryota</taxon>
        <taxon>Fungi</taxon>
        <taxon>Fungi incertae sedis</taxon>
        <taxon>Microsporidia</taxon>
        <taxon>Tubulinosematoidea</taxon>
        <taxon>Tubulinosematidae</taxon>
        <taxon>Anncaliia</taxon>
    </lineage>
</organism>
<name>A0A059EZ16_9MICR</name>
<accession>A0A059EZ16</accession>
<protein>
    <recommendedName>
        <fullName evidence="2">EamA domain-containing protein</fullName>
    </recommendedName>
</protein>
<dbReference type="InterPro" id="IPR000620">
    <property type="entry name" value="EamA_dom"/>
</dbReference>
<keyword evidence="4" id="KW-1185">Reference proteome</keyword>
<keyword evidence="1" id="KW-0472">Membrane</keyword>
<dbReference type="Proteomes" id="UP000030655">
    <property type="component" value="Unassembled WGS sequence"/>
</dbReference>
<reference evidence="4" key="1">
    <citation type="submission" date="2013-02" db="EMBL/GenBank/DDBJ databases">
        <authorList>
            <consortium name="The Broad Institute Genome Sequencing Platform"/>
            <person name="Cuomo C."/>
            <person name="Becnel J."/>
            <person name="Sanscrainte N."/>
            <person name="Walker B."/>
            <person name="Young S.K."/>
            <person name="Zeng Q."/>
            <person name="Gargeya S."/>
            <person name="Fitzgerald M."/>
            <person name="Haas B."/>
            <person name="Abouelleil A."/>
            <person name="Alvarado L."/>
            <person name="Arachchi H.M."/>
            <person name="Berlin A.M."/>
            <person name="Chapman S.B."/>
            <person name="Dewar J."/>
            <person name="Goldberg J."/>
            <person name="Griggs A."/>
            <person name="Gujja S."/>
            <person name="Hansen M."/>
            <person name="Howarth C."/>
            <person name="Imamovic A."/>
            <person name="Larimer J."/>
            <person name="McCowan C."/>
            <person name="Murphy C."/>
            <person name="Neiman D."/>
            <person name="Pearson M."/>
            <person name="Priest M."/>
            <person name="Roberts A."/>
            <person name="Saif S."/>
            <person name="Shea T."/>
            <person name="Sisk P."/>
            <person name="Sykes S."/>
            <person name="Wortman J."/>
            <person name="Nusbaum C."/>
            <person name="Birren B."/>
        </authorList>
    </citation>
    <scope>NUCLEOTIDE SEQUENCE [LARGE SCALE GENOMIC DNA]</scope>
    <source>
        <strain evidence="4">PRA339</strain>
    </source>
</reference>
<evidence type="ECO:0000313" key="4">
    <source>
        <dbReference type="Proteomes" id="UP000030655"/>
    </source>
</evidence>
<keyword evidence="1" id="KW-1133">Transmembrane helix</keyword>
<feature type="transmembrane region" description="Helical" evidence="1">
    <location>
        <begin position="230"/>
        <end position="252"/>
    </location>
</feature>
<dbReference type="AlphaFoldDB" id="A0A059EZ16"/>
<feature type="transmembrane region" description="Helical" evidence="1">
    <location>
        <begin position="43"/>
        <end position="64"/>
    </location>
</feature>
<feature type="transmembrane region" description="Helical" evidence="1">
    <location>
        <begin position="76"/>
        <end position="92"/>
    </location>
</feature>
<feature type="transmembrane region" description="Helical" evidence="1">
    <location>
        <begin position="277"/>
        <end position="298"/>
    </location>
</feature>
<reference evidence="3 4" key="2">
    <citation type="submission" date="2014-03" db="EMBL/GenBank/DDBJ databases">
        <title>The Genome Sequence of Anncaliia algerae insect isolate PRA339.</title>
        <authorList>
            <consortium name="The Broad Institute Genome Sequencing Platform"/>
            <consortium name="The Broad Institute Genome Sequencing Center for Infectious Disease"/>
            <person name="Cuomo C."/>
            <person name="Becnel J."/>
            <person name="Sanscrainte N."/>
            <person name="Walker B."/>
            <person name="Young S.K."/>
            <person name="Zeng Q."/>
            <person name="Gargeya S."/>
            <person name="Fitzgerald M."/>
            <person name="Haas B."/>
            <person name="Abouelleil A."/>
            <person name="Alvarado L."/>
            <person name="Arachchi H.M."/>
            <person name="Berlin A.M."/>
            <person name="Chapman S.B."/>
            <person name="Dewar J."/>
            <person name="Goldberg J."/>
            <person name="Griggs A."/>
            <person name="Gujja S."/>
            <person name="Hansen M."/>
            <person name="Howarth C."/>
            <person name="Imamovic A."/>
            <person name="Larimer J."/>
            <person name="McCowan C."/>
            <person name="Murphy C."/>
            <person name="Neiman D."/>
            <person name="Pearson M."/>
            <person name="Priest M."/>
            <person name="Roberts A."/>
            <person name="Saif S."/>
            <person name="Shea T."/>
            <person name="Sisk P."/>
            <person name="Sykes S."/>
            <person name="Wortman J."/>
            <person name="Nusbaum C."/>
            <person name="Birren B."/>
        </authorList>
    </citation>
    <scope>NUCLEOTIDE SEQUENCE [LARGE SCALE GENOMIC DNA]</scope>
    <source>
        <strain evidence="3 4">PRA339</strain>
    </source>
</reference>
<feature type="transmembrane region" description="Helical" evidence="1">
    <location>
        <begin position="159"/>
        <end position="178"/>
    </location>
</feature>
<proteinExistence type="predicted"/>
<feature type="domain" description="EamA" evidence="2">
    <location>
        <begin position="45"/>
        <end position="145"/>
    </location>
</feature>
<dbReference type="InterPro" id="IPR037185">
    <property type="entry name" value="EmrE-like"/>
</dbReference>
<dbReference type="HOGENOM" id="CLU_888452_0_0_1"/>
<dbReference type="OrthoDB" id="10510941at2759"/>
<feature type="transmembrane region" description="Helical" evidence="1">
    <location>
        <begin position="190"/>
        <end position="210"/>
    </location>
</feature>
<feature type="transmembrane region" description="Helical" evidence="1">
    <location>
        <begin position="129"/>
        <end position="147"/>
    </location>
</feature>
<dbReference type="EMBL" id="KK365200">
    <property type="protein sequence ID" value="KCZ80150.1"/>
    <property type="molecule type" value="Genomic_DNA"/>
</dbReference>
<dbReference type="SUPFAM" id="SSF103481">
    <property type="entry name" value="Multidrug resistance efflux transporter EmrE"/>
    <property type="match status" value="1"/>
</dbReference>
<dbReference type="Pfam" id="PF00892">
    <property type="entry name" value="EamA"/>
    <property type="match status" value="1"/>
</dbReference>
<gene>
    <name evidence="3" type="ORF">H312_02452</name>
</gene>
<dbReference type="VEuPathDB" id="MicrosporidiaDB:H312_02452"/>